<protein>
    <submittedName>
        <fullName evidence="2">Uncharacterized protein</fullName>
    </submittedName>
</protein>
<dbReference type="AlphaFoldDB" id="K0SP17"/>
<dbReference type="Proteomes" id="UP000266841">
    <property type="component" value="Unassembled WGS sequence"/>
</dbReference>
<evidence type="ECO:0000313" key="2">
    <source>
        <dbReference type="EMBL" id="EJK67110.1"/>
    </source>
</evidence>
<proteinExistence type="predicted"/>
<evidence type="ECO:0000313" key="3">
    <source>
        <dbReference type="Proteomes" id="UP000266841"/>
    </source>
</evidence>
<feature type="compositionally biased region" description="Low complexity" evidence="1">
    <location>
        <begin position="159"/>
        <end position="170"/>
    </location>
</feature>
<feature type="region of interest" description="Disordered" evidence="1">
    <location>
        <begin position="74"/>
        <end position="108"/>
    </location>
</feature>
<dbReference type="EMBL" id="AGNL01013661">
    <property type="protein sequence ID" value="EJK67110.1"/>
    <property type="molecule type" value="Genomic_DNA"/>
</dbReference>
<gene>
    <name evidence="2" type="ORF">THAOC_11898</name>
</gene>
<feature type="region of interest" description="Disordered" evidence="1">
    <location>
        <begin position="145"/>
        <end position="179"/>
    </location>
</feature>
<name>K0SP17_THAOC</name>
<feature type="non-terminal residue" evidence="2">
    <location>
        <position position="1"/>
    </location>
</feature>
<organism evidence="2 3">
    <name type="scientific">Thalassiosira oceanica</name>
    <name type="common">Marine diatom</name>
    <dbReference type="NCBI Taxonomy" id="159749"/>
    <lineage>
        <taxon>Eukaryota</taxon>
        <taxon>Sar</taxon>
        <taxon>Stramenopiles</taxon>
        <taxon>Ochrophyta</taxon>
        <taxon>Bacillariophyta</taxon>
        <taxon>Coscinodiscophyceae</taxon>
        <taxon>Thalassiosirophycidae</taxon>
        <taxon>Thalassiosirales</taxon>
        <taxon>Thalassiosiraceae</taxon>
        <taxon>Thalassiosira</taxon>
    </lineage>
</organism>
<sequence length="179" mass="16534">PPSTSSLRLARRLSTADSSVGDAVYGAVGAYVAPVPLAAGETPPPPGVPEGGPVDDVGFQVGKGVEGGQVAAAVGDDVGTSPAGSSPPGPPVGGSVGRKVGNPVGGSVGNPVGGPVGNLVGSSVGGPVGNLVGSPVGGLVGSPVGGSMGRPVGRPVGLSVSTSPTPVTTTALIPDSIPA</sequence>
<keyword evidence="3" id="KW-1185">Reference proteome</keyword>
<evidence type="ECO:0000256" key="1">
    <source>
        <dbReference type="SAM" id="MobiDB-lite"/>
    </source>
</evidence>
<accession>K0SP17</accession>
<feature type="compositionally biased region" description="Low complexity" evidence="1">
    <location>
        <begin position="74"/>
        <end position="84"/>
    </location>
</feature>
<reference evidence="2 3" key="1">
    <citation type="journal article" date="2012" name="Genome Biol.">
        <title>Genome and low-iron response of an oceanic diatom adapted to chronic iron limitation.</title>
        <authorList>
            <person name="Lommer M."/>
            <person name="Specht M."/>
            <person name="Roy A.S."/>
            <person name="Kraemer L."/>
            <person name="Andreson R."/>
            <person name="Gutowska M.A."/>
            <person name="Wolf J."/>
            <person name="Bergner S.V."/>
            <person name="Schilhabel M.B."/>
            <person name="Klostermeier U.C."/>
            <person name="Beiko R.G."/>
            <person name="Rosenstiel P."/>
            <person name="Hippler M."/>
            <person name="Laroche J."/>
        </authorList>
    </citation>
    <scope>NUCLEOTIDE SEQUENCE [LARGE SCALE GENOMIC DNA]</scope>
    <source>
        <strain evidence="2 3">CCMP1005</strain>
    </source>
</reference>
<comment type="caution">
    <text evidence="2">The sequence shown here is derived from an EMBL/GenBank/DDBJ whole genome shotgun (WGS) entry which is preliminary data.</text>
</comment>